<evidence type="ECO:0000256" key="11">
    <source>
        <dbReference type="ARBA" id="ARBA00023136"/>
    </source>
</evidence>
<name>A0A1A9HA51_HELPX</name>
<sequence length="179" mass="20227">MKILKLLPNFLTILRIVLSLFLLFLLLNTRTYFSFLTPFHTNMISSLVFLFAALTDLLDGYIARSYKAKSRFGEIFDPLADKILILSAFLGLVYLDRVNAWIPFVILGREFFISGLRVLAANEKKDIPVNALGKYKTVSQVLAIGALLADLTYSYALVAIAVFLTLYSGIDYTIKYYKS</sequence>
<comment type="catalytic activity">
    <reaction evidence="14">
        <text>a CDP-1,2-diacyl-sn-glycerol + sn-glycerol 3-phosphate = a 1,2-diacyl-sn-glycero-3-phospho-(1'-sn-glycero-3'-phosphate) + CMP + H(+)</text>
        <dbReference type="Rhea" id="RHEA:12593"/>
        <dbReference type="ChEBI" id="CHEBI:15378"/>
        <dbReference type="ChEBI" id="CHEBI:57597"/>
        <dbReference type="ChEBI" id="CHEBI:58332"/>
        <dbReference type="ChEBI" id="CHEBI:60110"/>
        <dbReference type="ChEBI" id="CHEBI:60377"/>
        <dbReference type="EC" id="2.7.8.5"/>
    </reaction>
</comment>
<evidence type="ECO:0000256" key="6">
    <source>
        <dbReference type="ARBA" id="ARBA00022516"/>
    </source>
</evidence>
<dbReference type="PANTHER" id="PTHR14269">
    <property type="entry name" value="CDP-DIACYLGLYCEROL--GLYCEROL-3-PHOSPHATE 3-PHOSPHATIDYLTRANSFERASE-RELATED"/>
    <property type="match status" value="1"/>
</dbReference>
<dbReference type="GO" id="GO:0008444">
    <property type="term" value="F:CDP-diacylglycerol-glycerol-3-phosphate 3-phosphatidyltransferase activity"/>
    <property type="evidence" value="ECO:0007669"/>
    <property type="project" value="UniProtKB-UniRule"/>
</dbReference>
<feature type="transmembrane region" description="Helical" evidence="17">
    <location>
        <begin position="39"/>
        <end position="58"/>
    </location>
</feature>
<evidence type="ECO:0000256" key="4">
    <source>
        <dbReference type="ARBA" id="ARBA00013170"/>
    </source>
</evidence>
<evidence type="ECO:0000256" key="12">
    <source>
        <dbReference type="ARBA" id="ARBA00023209"/>
    </source>
</evidence>
<keyword evidence="10" id="KW-0443">Lipid metabolism</keyword>
<evidence type="ECO:0000256" key="5">
    <source>
        <dbReference type="ARBA" id="ARBA00014944"/>
    </source>
</evidence>
<evidence type="ECO:0000256" key="3">
    <source>
        <dbReference type="ARBA" id="ARBA00010441"/>
    </source>
</evidence>
<evidence type="ECO:0000256" key="8">
    <source>
        <dbReference type="ARBA" id="ARBA00022692"/>
    </source>
</evidence>
<organism evidence="18 19">
    <name type="scientific">Helicobacter pylori</name>
    <name type="common">Campylobacter pylori</name>
    <dbReference type="NCBI Taxonomy" id="210"/>
    <lineage>
        <taxon>Bacteria</taxon>
        <taxon>Pseudomonadati</taxon>
        <taxon>Campylobacterota</taxon>
        <taxon>Epsilonproteobacteria</taxon>
        <taxon>Campylobacterales</taxon>
        <taxon>Helicobacteraceae</taxon>
        <taxon>Helicobacter</taxon>
    </lineage>
</organism>
<dbReference type="PIRSF" id="PIRSF000847">
    <property type="entry name" value="Phos_ph_gly_syn"/>
    <property type="match status" value="1"/>
</dbReference>
<evidence type="ECO:0000256" key="13">
    <source>
        <dbReference type="ARBA" id="ARBA00023264"/>
    </source>
</evidence>
<dbReference type="InterPro" id="IPR004570">
    <property type="entry name" value="Phosphatidylglycerol_P_synth"/>
</dbReference>
<evidence type="ECO:0000256" key="15">
    <source>
        <dbReference type="NCBIfam" id="TIGR00560"/>
    </source>
</evidence>
<feature type="transmembrane region" description="Helical" evidence="17">
    <location>
        <begin position="7"/>
        <end position="27"/>
    </location>
</feature>
<protein>
    <recommendedName>
        <fullName evidence="5 15">CDP-diacylglycerol--glycerol-3-phosphate 3-phosphatidyltransferase</fullName>
        <ecNumber evidence="4 15">2.7.8.5</ecNumber>
    </recommendedName>
</protein>
<evidence type="ECO:0000256" key="2">
    <source>
        <dbReference type="ARBA" id="ARBA00005042"/>
    </source>
</evidence>
<dbReference type="AlphaFoldDB" id="A0A1A9HA51"/>
<evidence type="ECO:0000313" key="18">
    <source>
        <dbReference type="EMBL" id="ANH46671.1"/>
    </source>
</evidence>
<keyword evidence="7 16" id="KW-0808">Transferase</keyword>
<evidence type="ECO:0000256" key="10">
    <source>
        <dbReference type="ARBA" id="ARBA00023098"/>
    </source>
</evidence>
<keyword evidence="13" id="KW-1208">Phospholipid metabolism</keyword>
<evidence type="ECO:0000256" key="14">
    <source>
        <dbReference type="ARBA" id="ARBA00048586"/>
    </source>
</evidence>
<feature type="transmembrane region" description="Helical" evidence="17">
    <location>
        <begin position="101"/>
        <end position="120"/>
    </location>
</feature>
<keyword evidence="9 17" id="KW-1133">Transmembrane helix</keyword>
<dbReference type="PANTHER" id="PTHR14269:SF62">
    <property type="entry name" value="CDP-DIACYLGLYCEROL--GLYCEROL-3-PHOSPHATE 3-PHOSPHATIDYLTRANSFERASE 1, CHLOROPLASTIC"/>
    <property type="match status" value="1"/>
</dbReference>
<dbReference type="EMBL" id="CP011485">
    <property type="protein sequence ID" value="ANH46671.1"/>
    <property type="molecule type" value="Genomic_DNA"/>
</dbReference>
<dbReference type="PROSITE" id="PS00379">
    <property type="entry name" value="CDP_ALCOHOL_P_TRANSF"/>
    <property type="match status" value="1"/>
</dbReference>
<dbReference type="Pfam" id="PF01066">
    <property type="entry name" value="CDP-OH_P_transf"/>
    <property type="match status" value="1"/>
</dbReference>
<keyword evidence="8 17" id="KW-0812">Transmembrane</keyword>
<comment type="subcellular location">
    <subcellularLocation>
        <location evidence="1">Membrane</location>
        <topology evidence="1">Multi-pass membrane protein</topology>
    </subcellularLocation>
</comment>
<gene>
    <name evidence="18" type="ORF">AA973_02090</name>
</gene>
<feature type="transmembrane region" description="Helical" evidence="17">
    <location>
        <begin position="141"/>
        <end position="170"/>
    </location>
</feature>
<dbReference type="Proteomes" id="UP000078049">
    <property type="component" value="Chromosome"/>
</dbReference>
<dbReference type="GO" id="GO:0016020">
    <property type="term" value="C:membrane"/>
    <property type="evidence" value="ECO:0007669"/>
    <property type="project" value="UniProtKB-SubCell"/>
</dbReference>
<dbReference type="RefSeq" id="WP_064437425.1">
    <property type="nucleotide sequence ID" value="NZ_CP011485.1"/>
</dbReference>
<evidence type="ECO:0000313" key="19">
    <source>
        <dbReference type="Proteomes" id="UP000078049"/>
    </source>
</evidence>
<dbReference type="EC" id="2.7.8.5" evidence="4 15"/>
<keyword evidence="12" id="KW-0594">Phospholipid biosynthesis</keyword>
<accession>A0A1A9HA51</accession>
<dbReference type="InterPro" id="IPR000462">
    <property type="entry name" value="CDP-OH_P_trans"/>
</dbReference>
<evidence type="ECO:0000256" key="1">
    <source>
        <dbReference type="ARBA" id="ARBA00004141"/>
    </source>
</evidence>
<evidence type="ECO:0000256" key="7">
    <source>
        <dbReference type="ARBA" id="ARBA00022679"/>
    </source>
</evidence>
<dbReference type="InterPro" id="IPR050324">
    <property type="entry name" value="CDP-alcohol_PTase-I"/>
</dbReference>
<evidence type="ECO:0000256" key="16">
    <source>
        <dbReference type="RuleBase" id="RU003750"/>
    </source>
</evidence>
<dbReference type="InterPro" id="IPR048254">
    <property type="entry name" value="CDP_ALCOHOL_P_TRANSF_CS"/>
</dbReference>
<dbReference type="PATRIC" id="fig|210.2440.peg.426"/>
<evidence type="ECO:0000256" key="17">
    <source>
        <dbReference type="SAM" id="Phobius"/>
    </source>
</evidence>
<reference evidence="18 19" key="1">
    <citation type="submission" date="2014-04" db="EMBL/GenBank/DDBJ databases">
        <title>Detecting global and local adaptation in a worldwide sample of Helicobacter pylori genomes.</title>
        <authorList>
            <person name="Montano V."/>
            <person name="Didelot X."/>
            <person name="Foll M."/>
            <person name="Linz B."/>
            <person name="Reinhardt R."/>
            <person name="Suerbaum S."/>
            <person name="Moodley Y."/>
            <person name="Jensen J.D."/>
        </authorList>
    </citation>
    <scope>NUCLEOTIDE SEQUENCE [LARGE SCALE GENOMIC DNA]</scope>
    <source>
        <strain evidence="19">ausabrJ05</strain>
    </source>
</reference>
<dbReference type="Gene3D" id="1.20.120.1760">
    <property type="match status" value="1"/>
</dbReference>
<proteinExistence type="inferred from homology"/>
<comment type="pathway">
    <text evidence="2">Phospholipid metabolism; phosphatidylglycerol biosynthesis; phosphatidylglycerol from CDP-diacylglycerol: step 1/2.</text>
</comment>
<dbReference type="InterPro" id="IPR043130">
    <property type="entry name" value="CDP-OH_PTrfase_TM_dom"/>
</dbReference>
<dbReference type="GO" id="GO:0046474">
    <property type="term" value="P:glycerophospholipid biosynthetic process"/>
    <property type="evidence" value="ECO:0007669"/>
    <property type="project" value="TreeGrafter"/>
</dbReference>
<keyword evidence="11 17" id="KW-0472">Membrane</keyword>
<comment type="similarity">
    <text evidence="3 16">Belongs to the CDP-alcohol phosphatidyltransferase class-I family.</text>
</comment>
<evidence type="ECO:0000256" key="9">
    <source>
        <dbReference type="ARBA" id="ARBA00022989"/>
    </source>
</evidence>
<dbReference type="NCBIfam" id="TIGR00560">
    <property type="entry name" value="pgsA"/>
    <property type="match status" value="1"/>
</dbReference>
<keyword evidence="6" id="KW-0444">Lipid biosynthesis</keyword>